<proteinExistence type="predicted"/>
<evidence type="ECO:0000313" key="3">
    <source>
        <dbReference type="Proteomes" id="UP001199322"/>
    </source>
</evidence>
<evidence type="ECO:0000313" key="2">
    <source>
        <dbReference type="EMBL" id="MBX3891517.1"/>
    </source>
</evidence>
<protein>
    <recommendedName>
        <fullName evidence="4">Pilin accessory protein (PilO)</fullName>
    </recommendedName>
</protein>
<dbReference type="Proteomes" id="UP001199322">
    <property type="component" value="Unassembled WGS sequence"/>
</dbReference>
<keyword evidence="1" id="KW-1133">Transmembrane helix</keyword>
<feature type="transmembrane region" description="Helical" evidence="1">
    <location>
        <begin position="183"/>
        <end position="205"/>
    </location>
</feature>
<gene>
    <name evidence="2" type="ORF">DEE74_16770</name>
</gene>
<comment type="caution">
    <text evidence="2">The sequence shown here is derived from an EMBL/GenBank/DDBJ whole genome shotgun (WGS) entry which is preliminary data.</text>
</comment>
<organism evidence="2 3">
    <name type="scientific">Ralstonia pickettii</name>
    <name type="common">Burkholderia pickettii</name>
    <dbReference type="NCBI Taxonomy" id="329"/>
    <lineage>
        <taxon>Bacteria</taxon>
        <taxon>Pseudomonadati</taxon>
        <taxon>Pseudomonadota</taxon>
        <taxon>Betaproteobacteria</taxon>
        <taxon>Burkholderiales</taxon>
        <taxon>Burkholderiaceae</taxon>
        <taxon>Ralstonia</taxon>
    </lineage>
</organism>
<evidence type="ECO:0008006" key="4">
    <source>
        <dbReference type="Google" id="ProtNLM"/>
    </source>
</evidence>
<reference evidence="2" key="1">
    <citation type="submission" date="2018-06" db="EMBL/GenBank/DDBJ databases">
        <authorList>
            <person name="O'Rourke A."/>
        </authorList>
    </citation>
    <scope>NUCLEOTIDE SEQUENCE</scope>
    <source>
        <strain evidence="2">132550021-3</strain>
    </source>
</reference>
<keyword evidence="1" id="KW-0812">Transmembrane</keyword>
<evidence type="ECO:0000256" key="1">
    <source>
        <dbReference type="SAM" id="Phobius"/>
    </source>
</evidence>
<dbReference type="AlphaFoldDB" id="A0AAW4Q9C3"/>
<dbReference type="EMBL" id="QGBI01000015">
    <property type="protein sequence ID" value="MBX3891517.1"/>
    <property type="molecule type" value="Genomic_DNA"/>
</dbReference>
<dbReference type="RefSeq" id="WP_182553336.1">
    <property type="nucleotide sequence ID" value="NZ_QGAQ01000015.1"/>
</dbReference>
<accession>A0AAW4Q9C3</accession>
<keyword evidence="1" id="KW-0472">Membrane</keyword>
<sequence length="433" mass="47023">MIIDVNGKKIAFGLAWKRLVGGGTPEAKAVTKAREVKSALIWTDAEALQVGLLPSSDLTEKEAAASSVPVYAAAKILSRIPGLKRNVLLVLNSPSKSGSFILIALYKGKPRDKFDLVDVPGDVVEQKVTEYREKLVGAEPFDIVGDVRGIEGLHLTHIGVLAEFADAVSVMHRPKAQLPLRKVAVGISLLAMVFATVQFAIPMGMRKWQEHRQKQQPDPQKLYDENIASVRSNPAVGAPELGPWYQWFRSRPWDIGGWHLTAATCTFTPASVMACSVDYKRSMPQATYMTFQAAVPDDWKSVYRFDGELAHVQTSSPVGQVQRIGALLDHAPAADAVTLNFGSLLQAYSVTGTYVLSPFALFGADGIEPSALQNTFRAAQWSMSGPVRNFELLSKFPAYATVGSINVQVSQPQTSINSSLFQVTVKGQVLVKG</sequence>
<name>A0AAW4Q9C3_RALPI</name>